<dbReference type="InterPro" id="IPR050210">
    <property type="entry name" value="tRNA_Adenine-N(6)_MTase"/>
</dbReference>
<dbReference type="GO" id="GO:0032259">
    <property type="term" value="P:methylation"/>
    <property type="evidence" value="ECO:0007669"/>
    <property type="project" value="UniProtKB-KW"/>
</dbReference>
<dbReference type="SUPFAM" id="SSF53335">
    <property type="entry name" value="S-adenosyl-L-methionine-dependent methyltransferases"/>
    <property type="match status" value="1"/>
</dbReference>
<dbReference type="RefSeq" id="WP_067974316.1">
    <property type="nucleotide sequence ID" value="NZ_CAJHKM010000001.1"/>
</dbReference>
<evidence type="ECO:0000259" key="1">
    <source>
        <dbReference type="Pfam" id="PF05175"/>
    </source>
</evidence>
<evidence type="ECO:0000313" key="2">
    <source>
        <dbReference type="EMBL" id="AMB94198.1"/>
    </source>
</evidence>
<dbReference type="Proteomes" id="UP000069912">
    <property type="component" value="Chromosome"/>
</dbReference>
<dbReference type="Proteomes" id="UP000234239">
    <property type="component" value="Unassembled WGS sequence"/>
</dbReference>
<dbReference type="EMBL" id="PKGY01000002">
    <property type="protein sequence ID" value="PKZ22374.1"/>
    <property type="molecule type" value="Genomic_DNA"/>
</dbReference>
<evidence type="ECO:0000313" key="3">
    <source>
        <dbReference type="EMBL" id="PKZ22374.1"/>
    </source>
</evidence>
<keyword evidence="2" id="KW-0489">Methyltransferase</keyword>
<keyword evidence="4" id="KW-1185">Reference proteome</keyword>
<dbReference type="Pfam" id="PF05175">
    <property type="entry name" value="MTS"/>
    <property type="match status" value="1"/>
</dbReference>
<evidence type="ECO:0000313" key="4">
    <source>
        <dbReference type="Proteomes" id="UP000069912"/>
    </source>
</evidence>
<proteinExistence type="predicted"/>
<dbReference type="GO" id="GO:0008168">
    <property type="term" value="F:methyltransferase activity"/>
    <property type="evidence" value="ECO:0007669"/>
    <property type="project" value="UniProtKB-KW"/>
</dbReference>
<dbReference type="OrthoDB" id="9777257at2"/>
<feature type="domain" description="Methyltransferase small" evidence="1">
    <location>
        <begin position="34"/>
        <end position="174"/>
    </location>
</feature>
<dbReference type="GeneID" id="92903466"/>
<dbReference type="KEGG" id="asan:AWM72_05230"/>
<name>A0A0X8FBH4_9LACT</name>
<dbReference type="AlphaFoldDB" id="A0A0X8FBH4"/>
<gene>
    <name evidence="2" type="ORF">AWM72_05230</name>
    <name evidence="3" type="ORF">CYJ28_04465</name>
</gene>
<reference evidence="3 5" key="3">
    <citation type="submission" date="2017-12" db="EMBL/GenBank/DDBJ databases">
        <title>Phylogenetic diversity of female urinary microbiome.</title>
        <authorList>
            <person name="Thomas-White K."/>
            <person name="Wolfe A.J."/>
        </authorList>
    </citation>
    <scope>NUCLEOTIDE SEQUENCE [LARGE SCALE GENOMIC DNA]</scope>
    <source>
        <strain evidence="3 5">UMB0139</strain>
    </source>
</reference>
<organism evidence="2 4">
    <name type="scientific">Aerococcus sanguinicola</name>
    <dbReference type="NCBI Taxonomy" id="119206"/>
    <lineage>
        <taxon>Bacteria</taxon>
        <taxon>Bacillati</taxon>
        <taxon>Bacillota</taxon>
        <taxon>Bacilli</taxon>
        <taxon>Lactobacillales</taxon>
        <taxon>Aerococcaceae</taxon>
        <taxon>Aerococcus</taxon>
    </lineage>
</organism>
<keyword evidence="2" id="KW-0808">Transferase</keyword>
<dbReference type="InterPro" id="IPR007848">
    <property type="entry name" value="Small_mtfrase_dom"/>
</dbReference>
<reference evidence="2 4" key="1">
    <citation type="journal article" date="2016" name="Genome Announc.">
        <title>Complete Genome Sequences of Aerococcus christensenii CCUG 28831T, Aerococcus sanguinicola CCUG 43001T, Aerococcus urinae CCUG 36881T, Aerococcus urinaeequi CCUG 28094T, Aerococcus urinaehominis CCUG 42038 BT, and Aerococcus viridans CCUG 4311T.</title>
        <authorList>
            <person name="Carkaci D."/>
            <person name="Dargis R."/>
            <person name="Nielsen X.C."/>
            <person name="Skovgaard O."/>
            <person name="Fuursted K."/>
            <person name="Christensen J.J."/>
        </authorList>
    </citation>
    <scope>NUCLEOTIDE SEQUENCE [LARGE SCALE GENOMIC DNA]</scope>
    <source>
        <strain evidence="2 4">CCUG43001</strain>
    </source>
</reference>
<sequence length="247" mass="28301">MIELKPGERWDRLMREDLDIIQSADHFAFSIDALLLADFAQTKASARSVTVDFCTGNGVLPLVLAQRTQGRVYGIEWQEDVADMAQRSVCHNHLEDQVQIIQGNIRRARDYFAHDSVDLITCNPPYFKVYPQSPLNPNDSKAVARHELLMTAEDIFQQAKILLKSRGKLYLVHQVERLPELLLLADKHRLQLKRLRLVYPLPEREAHIVLLEFIKNGQAKGLRAEPPLYIHDQEGHYSKEVAAVLYG</sequence>
<dbReference type="InterPro" id="IPR029063">
    <property type="entry name" value="SAM-dependent_MTases_sf"/>
</dbReference>
<dbReference type="CDD" id="cd02440">
    <property type="entry name" value="AdoMet_MTases"/>
    <property type="match status" value="1"/>
</dbReference>
<dbReference type="EMBL" id="CP014160">
    <property type="protein sequence ID" value="AMB94198.1"/>
    <property type="molecule type" value="Genomic_DNA"/>
</dbReference>
<dbReference type="Gene3D" id="3.40.50.150">
    <property type="entry name" value="Vaccinia Virus protein VP39"/>
    <property type="match status" value="1"/>
</dbReference>
<dbReference type="PANTHER" id="PTHR47739">
    <property type="entry name" value="TRNA1(VAL) (ADENINE(37)-N6)-METHYLTRANSFERASE"/>
    <property type="match status" value="1"/>
</dbReference>
<reference evidence="4" key="2">
    <citation type="submission" date="2016-01" db="EMBL/GenBank/DDBJ databases">
        <title>Six Aerococcus type strain genome sequencing and assembly using PacBio and Illumina Hiseq.</title>
        <authorList>
            <person name="Carkaci D."/>
            <person name="Dargis R."/>
            <person name="Nielsen X.C."/>
            <person name="Skovgaard O."/>
            <person name="Fuursted K."/>
            <person name="Christensen J.J."/>
        </authorList>
    </citation>
    <scope>NUCLEOTIDE SEQUENCE [LARGE SCALE GENOMIC DNA]</scope>
    <source>
        <strain evidence="4">CCUG43001</strain>
    </source>
</reference>
<dbReference type="PANTHER" id="PTHR47739:SF1">
    <property type="entry name" value="TRNA1(VAL) (ADENINE(37)-N6)-METHYLTRANSFERASE"/>
    <property type="match status" value="1"/>
</dbReference>
<protein>
    <submittedName>
        <fullName evidence="2 3">Methyltransferase</fullName>
    </submittedName>
</protein>
<evidence type="ECO:0000313" key="5">
    <source>
        <dbReference type="Proteomes" id="UP000234239"/>
    </source>
</evidence>
<accession>A0A0X8FBH4</accession>